<evidence type="ECO:0000313" key="2">
    <source>
        <dbReference type="Proteomes" id="UP000011865"/>
    </source>
</evidence>
<dbReference type="GeneID" id="15041854"/>
<dbReference type="KEGG" id="vg:15041854"/>
<name>M4HPZ0_9CAUD</name>
<evidence type="ECO:0000313" key="1">
    <source>
        <dbReference type="EMBL" id="AFQ96405.1"/>
    </source>
</evidence>
<dbReference type="RefSeq" id="YP_007676995.1">
    <property type="nucleotide sequence ID" value="NC_020873.1"/>
</dbReference>
<accession>M4HPZ0</accession>
<keyword evidence="2" id="KW-1185">Reference proteome</keyword>
<reference evidence="1 2" key="1">
    <citation type="journal article" date="2013" name="Virol. J.">
        <title>Genome sequence and analysis of a broad-host range lytic bacteriophage that infects the Bacillus cereus group.</title>
        <authorList>
            <person name="El-Arabi T.F."/>
            <person name="Griffiths M.W."/>
            <person name="She Y.M."/>
            <person name="Villegas A."/>
            <person name="Lingohr E.J."/>
            <person name="Kropinski A.M."/>
        </authorList>
    </citation>
    <scope>NUCLEOTIDE SEQUENCE [LARGE SCALE GENOMIC DNA]</scope>
</reference>
<proteinExistence type="predicted"/>
<dbReference type="EMBL" id="JX094431">
    <property type="protein sequence ID" value="AFQ96405.1"/>
    <property type="molecule type" value="Genomic_DNA"/>
</dbReference>
<dbReference type="Proteomes" id="UP000011865">
    <property type="component" value="Segment"/>
</dbReference>
<organism evidence="1 2">
    <name type="scientific">Bacillus phage vB_BceM_Bc431v3</name>
    <dbReference type="NCBI Taxonomy" id="1195072"/>
    <lineage>
        <taxon>Viruses</taxon>
        <taxon>Duplodnaviria</taxon>
        <taxon>Heunggongvirae</taxon>
        <taxon>Uroviricota</taxon>
        <taxon>Caudoviricetes</taxon>
        <taxon>Herelleviridae</taxon>
        <taxon>Bastillevirinae</taxon>
        <taxon>Caeruleovirus</taxon>
        <taxon>Caeruleovirus Bc431</taxon>
    </lineage>
</organism>
<sequence>MFGAKWKKQLRSSLAVNIGLVGLLEEACQYLPEDKRKELEHKAEVLVVKHTETVDGEVKFR</sequence>
<gene>
    <name evidence="1" type="primary">orf096</name>
</gene>
<protein>
    <submittedName>
        <fullName evidence="1">Uncharacterized protein</fullName>
    </submittedName>
</protein>